<keyword evidence="3" id="KW-1185">Reference proteome</keyword>
<reference evidence="3" key="1">
    <citation type="journal article" date="2016" name="Proc. Natl. Acad. Sci. U.S.A.">
        <title>Comparative genomics of biotechnologically important yeasts.</title>
        <authorList>
            <person name="Riley R."/>
            <person name="Haridas S."/>
            <person name="Wolfe K.H."/>
            <person name="Lopes M.R."/>
            <person name="Hittinger C.T."/>
            <person name="Goeker M."/>
            <person name="Salamov A.A."/>
            <person name="Wisecaver J.H."/>
            <person name="Long T.M."/>
            <person name="Calvey C.H."/>
            <person name="Aerts A.L."/>
            <person name="Barry K.W."/>
            <person name="Choi C."/>
            <person name="Clum A."/>
            <person name="Coughlan A.Y."/>
            <person name="Deshpande S."/>
            <person name="Douglass A.P."/>
            <person name="Hanson S.J."/>
            <person name="Klenk H.-P."/>
            <person name="LaButti K.M."/>
            <person name="Lapidus A."/>
            <person name="Lindquist E.A."/>
            <person name="Lipzen A.M."/>
            <person name="Meier-Kolthoff J.P."/>
            <person name="Ohm R.A."/>
            <person name="Otillar R.P."/>
            <person name="Pangilinan J.L."/>
            <person name="Peng Y."/>
            <person name="Rokas A."/>
            <person name="Rosa C.A."/>
            <person name="Scheuner C."/>
            <person name="Sibirny A.A."/>
            <person name="Slot J.C."/>
            <person name="Stielow J.B."/>
            <person name="Sun H."/>
            <person name="Kurtzman C.P."/>
            <person name="Blackwell M."/>
            <person name="Grigoriev I.V."/>
            <person name="Jeffries T.W."/>
        </authorList>
    </citation>
    <scope>NUCLEOTIDE SEQUENCE [LARGE SCALE GENOMIC DNA]</scope>
    <source>
        <strain evidence="3">NRRL Y-1626</strain>
    </source>
</reference>
<dbReference type="InterPro" id="IPR011053">
    <property type="entry name" value="Single_hybrid_motif"/>
</dbReference>
<evidence type="ECO:0000313" key="2">
    <source>
        <dbReference type="EMBL" id="OBA26828.1"/>
    </source>
</evidence>
<dbReference type="OrthoDB" id="10264154at2759"/>
<dbReference type="GO" id="GO:0005739">
    <property type="term" value="C:mitochondrion"/>
    <property type="evidence" value="ECO:0007669"/>
    <property type="project" value="TreeGrafter"/>
</dbReference>
<dbReference type="InterPro" id="IPR033753">
    <property type="entry name" value="GCV_H/Fam206"/>
</dbReference>
<dbReference type="InterPro" id="IPR000089">
    <property type="entry name" value="Biotin_lipoyl"/>
</dbReference>
<dbReference type="GO" id="GO:0009249">
    <property type="term" value="P:protein lipoylation"/>
    <property type="evidence" value="ECO:0007669"/>
    <property type="project" value="TreeGrafter"/>
</dbReference>
<protein>
    <submittedName>
        <fullName evidence="2">Single hybrid motif-containing protein</fullName>
    </submittedName>
</protein>
<organism evidence="2 3">
    <name type="scientific">Hanseniaspora valbyensis NRRL Y-1626</name>
    <dbReference type="NCBI Taxonomy" id="766949"/>
    <lineage>
        <taxon>Eukaryota</taxon>
        <taxon>Fungi</taxon>
        <taxon>Dikarya</taxon>
        <taxon>Ascomycota</taxon>
        <taxon>Saccharomycotina</taxon>
        <taxon>Saccharomycetes</taxon>
        <taxon>Saccharomycodales</taxon>
        <taxon>Saccharomycodaceae</taxon>
        <taxon>Hanseniaspora</taxon>
    </lineage>
</organism>
<sequence length="184" mass="20657">MFKLSTRISSTVTPLNLVKSQLKTNKYGLFSALRFQSSCSNKINLVNFAKLPIQSLDTVVYTTSHEWLAYNKADKIGFLGVTQYAANHMGDVTYVELTDAEETIDAGESFGSIESVKSSNEIYTPYNIEVLENNMEVLNEAPQLVTKDSMGEAWLLKVKILSEESPEEVMDLAKYEQYLKECDA</sequence>
<accession>A0A1B7TDP6</accession>
<dbReference type="CDD" id="cd06848">
    <property type="entry name" value="GCS_H"/>
    <property type="match status" value="1"/>
</dbReference>
<feature type="domain" description="Lipoyl-binding" evidence="1">
    <location>
        <begin position="76"/>
        <end position="159"/>
    </location>
</feature>
<evidence type="ECO:0000313" key="3">
    <source>
        <dbReference type="Proteomes" id="UP000092321"/>
    </source>
</evidence>
<dbReference type="EMBL" id="LXPE01000013">
    <property type="protein sequence ID" value="OBA26828.1"/>
    <property type="molecule type" value="Genomic_DNA"/>
</dbReference>
<dbReference type="Proteomes" id="UP000092321">
    <property type="component" value="Unassembled WGS sequence"/>
</dbReference>
<dbReference type="PROSITE" id="PS50968">
    <property type="entry name" value="BIOTINYL_LIPOYL"/>
    <property type="match status" value="1"/>
</dbReference>
<dbReference type="Gene3D" id="2.40.50.100">
    <property type="match status" value="1"/>
</dbReference>
<dbReference type="SUPFAM" id="SSF51230">
    <property type="entry name" value="Single hybrid motif"/>
    <property type="match status" value="1"/>
</dbReference>
<dbReference type="Pfam" id="PF01597">
    <property type="entry name" value="GCV_H"/>
    <property type="match status" value="1"/>
</dbReference>
<dbReference type="GO" id="GO:0005960">
    <property type="term" value="C:glycine cleavage complex"/>
    <property type="evidence" value="ECO:0007669"/>
    <property type="project" value="InterPro"/>
</dbReference>
<dbReference type="PANTHER" id="PTHR11715:SF3">
    <property type="entry name" value="GLYCINE CLEAVAGE SYSTEM H PROTEIN-RELATED"/>
    <property type="match status" value="1"/>
</dbReference>
<proteinExistence type="predicted"/>
<dbReference type="AlphaFoldDB" id="A0A1B7TDP6"/>
<name>A0A1B7TDP6_9ASCO</name>
<dbReference type="InterPro" id="IPR002930">
    <property type="entry name" value="GCV_H"/>
</dbReference>
<evidence type="ECO:0000259" key="1">
    <source>
        <dbReference type="PROSITE" id="PS50968"/>
    </source>
</evidence>
<gene>
    <name evidence="2" type="ORF">HANVADRAFT_52858</name>
</gene>
<dbReference type="PANTHER" id="PTHR11715">
    <property type="entry name" value="GLYCINE CLEAVAGE SYSTEM H PROTEIN"/>
    <property type="match status" value="1"/>
</dbReference>
<dbReference type="GO" id="GO:0019464">
    <property type="term" value="P:glycine decarboxylation via glycine cleavage system"/>
    <property type="evidence" value="ECO:0007669"/>
    <property type="project" value="InterPro"/>
</dbReference>
<comment type="caution">
    <text evidence="2">The sequence shown here is derived from an EMBL/GenBank/DDBJ whole genome shotgun (WGS) entry which is preliminary data.</text>
</comment>